<dbReference type="Pfam" id="PF14529">
    <property type="entry name" value="Exo_endo_phos_2"/>
    <property type="match status" value="1"/>
</dbReference>
<organism evidence="3 4">
    <name type="scientific">Stegodyphus mimosarum</name>
    <name type="common">African social velvet spider</name>
    <dbReference type="NCBI Taxonomy" id="407821"/>
    <lineage>
        <taxon>Eukaryota</taxon>
        <taxon>Metazoa</taxon>
        <taxon>Ecdysozoa</taxon>
        <taxon>Arthropoda</taxon>
        <taxon>Chelicerata</taxon>
        <taxon>Arachnida</taxon>
        <taxon>Araneae</taxon>
        <taxon>Araneomorphae</taxon>
        <taxon>Entelegynae</taxon>
        <taxon>Eresoidea</taxon>
        <taxon>Eresidae</taxon>
        <taxon>Stegodyphus</taxon>
    </lineage>
</organism>
<dbReference type="Gene3D" id="3.60.10.10">
    <property type="entry name" value="Endonuclease/exonuclease/phosphatase"/>
    <property type="match status" value="1"/>
</dbReference>
<dbReference type="PANTHER" id="PTHR33273">
    <property type="entry name" value="DOMAIN-CONTAINING PROTEIN, PUTATIVE-RELATED"/>
    <property type="match status" value="1"/>
</dbReference>
<evidence type="ECO:0000313" key="3">
    <source>
        <dbReference type="EMBL" id="KFM57552.1"/>
    </source>
</evidence>
<sequence>MPSERKRKSEDDMDNGSNKERKTNGNFYSADTNTIDNVKTAFKNGTKEVKIVLKGLETGIPIGKLLKKGSILNDITDKEDDIHITRGEKIIISTKRIKTVEKVCKLKSLEGVGVKASIIEDTYTTKHVVKNVDTQLSLEDIAAGLEESEIKFSCIIRFTKPRSDVKVPIILIKELGSCNRSDIKIGRINFAEKIFPSKGGGLAIFVLNNLPALKLPETEIESDMEVLGIKVHIYGKTFTIVNCYRPSAKFKLEDSMILDSFKDPSTILVGDFNGRHKNFGDNITSPSGQKLMNWIIDSNMIILNNKKPTHIYRGREGGILDLCIANANIAPKLSFQRLEDTDQSDHFPVYLNFNHNFNKRPGKIKRFTNWRDVGIALLRSLVSHADNMEETVNDYTSSIVSAIKTHTREITYKVEPKNPWFNLECAKLKQLGDNLKRRALRSLNPSDWVKYKGENTKYKR</sequence>
<dbReference type="GO" id="GO:0003824">
    <property type="term" value="F:catalytic activity"/>
    <property type="evidence" value="ECO:0007669"/>
    <property type="project" value="InterPro"/>
</dbReference>
<feature type="non-terminal residue" evidence="3">
    <location>
        <position position="460"/>
    </location>
</feature>
<dbReference type="InterPro" id="IPR036691">
    <property type="entry name" value="Endo/exonu/phosph_ase_sf"/>
</dbReference>
<proteinExistence type="predicted"/>
<evidence type="ECO:0000256" key="1">
    <source>
        <dbReference type="SAM" id="MobiDB-lite"/>
    </source>
</evidence>
<gene>
    <name evidence="3" type="ORF">X975_18172</name>
</gene>
<dbReference type="OrthoDB" id="8044385at2759"/>
<evidence type="ECO:0000313" key="4">
    <source>
        <dbReference type="Proteomes" id="UP000054359"/>
    </source>
</evidence>
<feature type="domain" description="Endonuclease/exonuclease/phosphatase" evidence="2">
    <location>
        <begin position="239"/>
        <end position="350"/>
    </location>
</feature>
<keyword evidence="4" id="KW-1185">Reference proteome</keyword>
<dbReference type="STRING" id="407821.A0A087SXG3"/>
<feature type="region of interest" description="Disordered" evidence="1">
    <location>
        <begin position="1"/>
        <end position="29"/>
    </location>
</feature>
<name>A0A087SXG3_STEMI</name>
<dbReference type="Proteomes" id="UP000054359">
    <property type="component" value="Unassembled WGS sequence"/>
</dbReference>
<dbReference type="InterPro" id="IPR005135">
    <property type="entry name" value="Endo/exonuclease/phosphatase"/>
</dbReference>
<dbReference type="EMBL" id="KK112400">
    <property type="protein sequence ID" value="KFM57552.1"/>
    <property type="molecule type" value="Genomic_DNA"/>
</dbReference>
<accession>A0A087SXG3</accession>
<reference evidence="3 4" key="1">
    <citation type="submission" date="2013-11" db="EMBL/GenBank/DDBJ databases">
        <title>Genome sequencing of Stegodyphus mimosarum.</title>
        <authorList>
            <person name="Bechsgaard J."/>
        </authorList>
    </citation>
    <scope>NUCLEOTIDE SEQUENCE [LARGE SCALE GENOMIC DNA]</scope>
</reference>
<evidence type="ECO:0000259" key="2">
    <source>
        <dbReference type="Pfam" id="PF14529"/>
    </source>
</evidence>
<dbReference type="PANTHER" id="PTHR33273:SF4">
    <property type="entry name" value="ENDONUCLEASE_EXONUCLEASE_PHOSPHATASE DOMAIN-CONTAINING PROTEIN"/>
    <property type="match status" value="1"/>
</dbReference>
<dbReference type="AlphaFoldDB" id="A0A087SXG3"/>
<dbReference type="SUPFAM" id="SSF56219">
    <property type="entry name" value="DNase I-like"/>
    <property type="match status" value="1"/>
</dbReference>
<protein>
    <recommendedName>
        <fullName evidence="2">Endonuclease/exonuclease/phosphatase domain-containing protein</fullName>
    </recommendedName>
</protein>